<dbReference type="Gene3D" id="1.20.1600.10">
    <property type="entry name" value="Outer membrane efflux proteins (OEP)"/>
    <property type="match status" value="1"/>
</dbReference>
<evidence type="ECO:0000313" key="4">
    <source>
        <dbReference type="Proteomes" id="UP000001364"/>
    </source>
</evidence>
<dbReference type="PANTHER" id="PTHR30203">
    <property type="entry name" value="OUTER MEMBRANE CATION EFFLUX PROTEIN"/>
    <property type="match status" value="1"/>
</dbReference>
<evidence type="ECO:0000313" key="3">
    <source>
        <dbReference type="EMBL" id="ACL96271.1"/>
    </source>
</evidence>
<organism evidence="3 4">
    <name type="scientific">Caulobacter vibrioides (strain NA1000 / CB15N)</name>
    <name type="common">Caulobacter crescentus</name>
    <dbReference type="NCBI Taxonomy" id="565050"/>
    <lineage>
        <taxon>Bacteria</taxon>
        <taxon>Pseudomonadati</taxon>
        <taxon>Pseudomonadota</taxon>
        <taxon>Alphaproteobacteria</taxon>
        <taxon>Caulobacterales</taxon>
        <taxon>Caulobacteraceae</taxon>
        <taxon>Caulobacter</taxon>
    </lineage>
</organism>
<dbReference type="KEGG" id="ccs:CCNA_02806"/>
<dbReference type="InterPro" id="IPR003423">
    <property type="entry name" value="OMP_efflux"/>
</dbReference>
<sequence length="412" mass="43077">MPSSYAWPVAFGAALGFMSLGAPSGAAVAPVTLAQALQRAQAQSPLISSAQAALDAARGRARQAGFSPNPEAGLQSENIAGSGPYQGISNAETTFSLGQRLELGGKRRTRVATAQAEVETAAVRAAIARADLTQEVKTRYALALEAKARVAVAQEAAERARDLARVAAALVEAGREPPLRALRARTASDEAEAAVLAAQTLALAARRALTSLWGDPDFEIELVEPLAAPTPQMAVDPNISLDVRLAQAERAAAEAAIERERAAGDPDLTIQAGVRRFEQTGDRALIVGFTAPIPIRDRNQGNVAAARADANAAQARERLALTGSIRAMRDAQASLKAAEARLEVLSSRTVPQAQQAVDLARQGFEAGKFSLLDVLDAQAALLASRNDLIAARLERALALAALERAAAQEDRS</sequence>
<gene>
    <name evidence="3" type="ordered locus">CCNA_02806</name>
</gene>
<keyword evidence="4" id="KW-1185">Reference proteome</keyword>
<dbReference type="Proteomes" id="UP000001364">
    <property type="component" value="Chromosome"/>
</dbReference>
<keyword evidence="2" id="KW-0732">Signal</keyword>
<proteinExistence type="inferred from homology"/>
<dbReference type="HOGENOM" id="CLU_012817_14_2_5"/>
<comment type="similarity">
    <text evidence="1">Belongs to the outer membrane factor (OMF) (TC 1.B.17) family.</text>
</comment>
<dbReference type="SMR" id="A0A0H3CA14"/>
<evidence type="ECO:0000256" key="1">
    <source>
        <dbReference type="ARBA" id="ARBA00007613"/>
    </source>
</evidence>
<dbReference type="EMBL" id="CP001340">
    <property type="protein sequence ID" value="ACL96271.1"/>
    <property type="molecule type" value="Genomic_DNA"/>
</dbReference>
<dbReference type="Pfam" id="PF02321">
    <property type="entry name" value="OEP"/>
    <property type="match status" value="2"/>
</dbReference>
<dbReference type="RefSeq" id="YP_002518179.1">
    <property type="nucleotide sequence ID" value="NC_011916.1"/>
</dbReference>
<protein>
    <submittedName>
        <fullName evidence="3">Nickel-cobalt-cadmium resistance protein NccC</fullName>
    </submittedName>
</protein>
<dbReference type="PhylomeDB" id="A0A0H3CA14"/>
<accession>A0A0H3CA14</accession>
<dbReference type="InterPro" id="IPR010131">
    <property type="entry name" value="MdtP/NodT-like"/>
</dbReference>
<reference evidence="3 4" key="1">
    <citation type="journal article" date="2010" name="J. Bacteriol.">
        <title>The genetic basis of laboratory adaptation in Caulobacter crescentus.</title>
        <authorList>
            <person name="Marks M.E."/>
            <person name="Castro-Rojas C.M."/>
            <person name="Teiling C."/>
            <person name="Du L."/>
            <person name="Kapatral V."/>
            <person name="Walunas T.L."/>
            <person name="Crosson S."/>
        </authorList>
    </citation>
    <scope>NUCLEOTIDE SEQUENCE [LARGE SCALE GENOMIC DNA]</scope>
    <source>
        <strain evidence="4">NA1000 / CB15N</strain>
    </source>
</reference>
<dbReference type="GO" id="GO:0015562">
    <property type="term" value="F:efflux transmembrane transporter activity"/>
    <property type="evidence" value="ECO:0007669"/>
    <property type="project" value="InterPro"/>
</dbReference>
<name>A0A0H3CA14_CAUVN</name>
<dbReference type="SUPFAM" id="SSF56954">
    <property type="entry name" value="Outer membrane efflux proteins (OEP)"/>
    <property type="match status" value="1"/>
</dbReference>
<feature type="chain" id="PRO_5002605883" evidence="2">
    <location>
        <begin position="29"/>
        <end position="412"/>
    </location>
</feature>
<dbReference type="AlphaFoldDB" id="A0A0H3CA14"/>
<feature type="signal peptide" evidence="2">
    <location>
        <begin position="1"/>
        <end position="28"/>
    </location>
</feature>
<dbReference type="PATRIC" id="fig|565050.3.peg.2744"/>
<dbReference type="PANTHER" id="PTHR30203:SF24">
    <property type="entry name" value="BLR4935 PROTEIN"/>
    <property type="match status" value="1"/>
</dbReference>
<evidence type="ECO:0000256" key="2">
    <source>
        <dbReference type="SAM" id="SignalP"/>
    </source>
</evidence>
<dbReference type="OrthoDB" id="9791261at2"/>
<dbReference type="RefSeq" id="WP_010920567.1">
    <property type="nucleotide sequence ID" value="NC_011916.1"/>
</dbReference>
<dbReference type="GeneID" id="7331130"/>